<feature type="domain" description="HNH nuclease" evidence="1">
    <location>
        <begin position="67"/>
        <end position="123"/>
    </location>
</feature>
<sequence>MNHFLMKIFKIYNQSKPKIEFPWNWEELKNTYEQEPELFENIFKRSSLNRYDFQEELLANSLWIALNVTDSYLKRPQCYYCGSIFKLTDYFSGAVHIDHFNPISKTGQHLAGNIVPTCKDCNLLKSNLSDEDFLIIFRTPEKFFSNRYIKSREMKKEKLKDFSEIIFQRLVSGEEYRQAFNITIYDQRRHQDDMKASYRMKWLNN</sequence>
<evidence type="ECO:0000313" key="3">
    <source>
        <dbReference type="Proteomes" id="UP000033961"/>
    </source>
</evidence>
<dbReference type="CDD" id="cd00085">
    <property type="entry name" value="HNHc"/>
    <property type="match status" value="1"/>
</dbReference>
<accession>A0A2P1QQV3</accession>
<keyword evidence="2" id="KW-0378">Hydrolase</keyword>
<proteinExistence type="predicted"/>
<dbReference type="SMART" id="SM00507">
    <property type="entry name" value="HNHc"/>
    <property type="match status" value="1"/>
</dbReference>
<dbReference type="GO" id="GO:0008270">
    <property type="term" value="F:zinc ion binding"/>
    <property type="evidence" value="ECO:0007669"/>
    <property type="project" value="InterPro"/>
</dbReference>
<keyword evidence="2" id="KW-0255">Endonuclease</keyword>
<dbReference type="EMBL" id="CP027843">
    <property type="protein sequence ID" value="AVQ11292.1"/>
    <property type="molecule type" value="Genomic_DNA"/>
</dbReference>
<dbReference type="GO" id="GO:0003676">
    <property type="term" value="F:nucleic acid binding"/>
    <property type="evidence" value="ECO:0007669"/>
    <property type="project" value="InterPro"/>
</dbReference>
<dbReference type="Pfam" id="PF01844">
    <property type="entry name" value="HNH"/>
    <property type="match status" value="1"/>
</dbReference>
<protein>
    <submittedName>
        <fullName evidence="2">HNH endonuclease domain protein</fullName>
    </submittedName>
</protein>
<gene>
    <name evidence="2" type="ORF">XB16_0957</name>
</gene>
<dbReference type="AlphaFoldDB" id="A0A2P1QQV3"/>
<dbReference type="Proteomes" id="UP000033961">
    <property type="component" value="Chromosome I"/>
</dbReference>
<dbReference type="InterPro" id="IPR002711">
    <property type="entry name" value="HNH"/>
</dbReference>
<keyword evidence="2" id="KW-0540">Nuclease</keyword>
<organism evidence="2 3">
    <name type="scientific">Leptospira santarosai</name>
    <dbReference type="NCBI Taxonomy" id="28183"/>
    <lineage>
        <taxon>Bacteria</taxon>
        <taxon>Pseudomonadati</taxon>
        <taxon>Spirochaetota</taxon>
        <taxon>Spirochaetia</taxon>
        <taxon>Leptospirales</taxon>
        <taxon>Leptospiraceae</taxon>
        <taxon>Leptospira</taxon>
    </lineage>
</organism>
<dbReference type="RefSeq" id="WP_046692449.1">
    <property type="nucleotide sequence ID" value="NZ_CP097245.1"/>
</dbReference>
<evidence type="ECO:0000313" key="2">
    <source>
        <dbReference type="EMBL" id="AVQ11292.1"/>
    </source>
</evidence>
<reference evidence="2 3" key="1">
    <citation type="journal article" date="2015" name="Genome Announc.">
        <title>Draft Genome Sequences of Leptospira santarosai Strains U160, U164, and U233, Isolated from Asymptomatic Cattle.</title>
        <authorList>
            <person name="Kremer F.S."/>
            <person name="Eslabao M.R."/>
            <person name="Provisor M."/>
            <person name="Woloski R.D."/>
            <person name="Ramires O.V."/>
            <person name="Moreno L.Z."/>
            <person name="Moreno A.M."/>
            <person name="Hamond C."/>
            <person name="Lilenbaum W."/>
            <person name="Dellagostin O.A."/>
        </authorList>
    </citation>
    <scope>NUCLEOTIDE SEQUENCE [LARGE SCALE GENOMIC DNA]</scope>
    <source>
        <strain evidence="2 3">U160</strain>
    </source>
</reference>
<dbReference type="GO" id="GO:0004519">
    <property type="term" value="F:endonuclease activity"/>
    <property type="evidence" value="ECO:0007669"/>
    <property type="project" value="UniProtKB-KW"/>
</dbReference>
<dbReference type="InterPro" id="IPR003615">
    <property type="entry name" value="HNH_nuc"/>
</dbReference>
<name>A0A2P1QQV3_9LEPT</name>
<evidence type="ECO:0000259" key="1">
    <source>
        <dbReference type="SMART" id="SM00507"/>
    </source>
</evidence>
<dbReference type="Gene3D" id="1.10.30.50">
    <property type="match status" value="1"/>
</dbReference>